<evidence type="ECO:0000256" key="14">
    <source>
        <dbReference type="SAM" id="MobiDB-lite"/>
    </source>
</evidence>
<evidence type="ECO:0000256" key="3">
    <source>
        <dbReference type="ARBA" id="ARBA00004496"/>
    </source>
</evidence>
<dbReference type="FunFam" id="3.40.50.2000:FF:000003">
    <property type="entry name" value="Alpha-1,4 glucan phosphorylase"/>
    <property type="match status" value="1"/>
</dbReference>
<dbReference type="CDD" id="cd04300">
    <property type="entry name" value="GT35_Glycogen_Phosphorylase"/>
    <property type="match status" value="1"/>
</dbReference>
<dbReference type="Gene3D" id="3.40.50.2000">
    <property type="entry name" value="Glycogen Phosphorylase B"/>
    <property type="match status" value="2"/>
</dbReference>
<comment type="function">
    <text evidence="11">Phosphorylase is an important allosteric enzyme in carbohydrate metabolism. Enzymes from different sources differ in their regulatory mechanisms and in their natural substrates. However, all known phosphorylases share catalytic and structural properties.</text>
</comment>
<dbReference type="InterPro" id="IPR011833">
    <property type="entry name" value="Glycg_phsphrylas"/>
</dbReference>
<feature type="region of interest" description="Disordered" evidence="14">
    <location>
        <begin position="1"/>
        <end position="22"/>
    </location>
</feature>
<dbReference type="EMBL" id="JAAGNX010000002">
    <property type="protein sequence ID" value="NDV62285.1"/>
    <property type="molecule type" value="Genomic_DNA"/>
</dbReference>
<evidence type="ECO:0000256" key="9">
    <source>
        <dbReference type="ARBA" id="ARBA00022898"/>
    </source>
</evidence>
<protein>
    <recommendedName>
        <fullName evidence="13">Alpha-1,4 glucan phosphorylase</fullName>
        <ecNumber evidence="13">2.4.1.1</ecNumber>
    </recommendedName>
</protein>
<comment type="caution">
    <text evidence="15">The sequence shown here is derived from an EMBL/GenBank/DDBJ whole genome shotgun (WGS) entry which is preliminary data.</text>
</comment>
<keyword evidence="7 13" id="KW-0328">Glycosyltransferase</keyword>
<evidence type="ECO:0000256" key="2">
    <source>
        <dbReference type="ARBA" id="ARBA00001933"/>
    </source>
</evidence>
<accession>A0A6B2M396</accession>
<dbReference type="GO" id="GO:0005980">
    <property type="term" value="P:glycogen catabolic process"/>
    <property type="evidence" value="ECO:0007669"/>
    <property type="project" value="TreeGrafter"/>
</dbReference>
<evidence type="ECO:0000256" key="12">
    <source>
        <dbReference type="PIRSR" id="PIRSR000460-1"/>
    </source>
</evidence>
<dbReference type="GO" id="GO:0008184">
    <property type="term" value="F:glycogen phosphorylase activity"/>
    <property type="evidence" value="ECO:0007669"/>
    <property type="project" value="InterPro"/>
</dbReference>
<gene>
    <name evidence="15" type="ORF">G0Q06_07485</name>
</gene>
<dbReference type="InterPro" id="IPR035090">
    <property type="entry name" value="Pyridoxal_P_attach_site"/>
</dbReference>
<dbReference type="NCBIfam" id="TIGR02093">
    <property type="entry name" value="P_ylase"/>
    <property type="match status" value="1"/>
</dbReference>
<dbReference type="EC" id="2.4.1.1" evidence="13"/>
<evidence type="ECO:0000256" key="13">
    <source>
        <dbReference type="RuleBase" id="RU000587"/>
    </source>
</evidence>
<evidence type="ECO:0000256" key="6">
    <source>
        <dbReference type="ARBA" id="ARBA00022533"/>
    </source>
</evidence>
<keyword evidence="10 13" id="KW-0119">Carbohydrate metabolism</keyword>
<dbReference type="RefSeq" id="WP_163964045.1">
    <property type="nucleotide sequence ID" value="NZ_JAAGNX010000002.1"/>
</dbReference>
<keyword evidence="16" id="KW-1185">Reference proteome</keyword>
<comment type="similarity">
    <text evidence="4 13">Belongs to the glycogen phosphorylase family.</text>
</comment>
<dbReference type="GO" id="GO:0030170">
    <property type="term" value="F:pyridoxal phosphate binding"/>
    <property type="evidence" value="ECO:0007669"/>
    <property type="project" value="InterPro"/>
</dbReference>
<evidence type="ECO:0000256" key="5">
    <source>
        <dbReference type="ARBA" id="ARBA00022490"/>
    </source>
</evidence>
<feature type="compositionally biased region" description="Basic residues" evidence="14">
    <location>
        <begin position="1"/>
        <end position="13"/>
    </location>
</feature>
<evidence type="ECO:0000256" key="4">
    <source>
        <dbReference type="ARBA" id="ARBA00006047"/>
    </source>
</evidence>
<keyword evidence="9 12" id="KW-0663">Pyridoxal phosphate</keyword>
<evidence type="ECO:0000313" key="15">
    <source>
        <dbReference type="EMBL" id="NDV62285.1"/>
    </source>
</evidence>
<evidence type="ECO:0000256" key="1">
    <source>
        <dbReference type="ARBA" id="ARBA00001275"/>
    </source>
</evidence>
<keyword evidence="6" id="KW-0021">Allosteric enzyme</keyword>
<keyword evidence="5" id="KW-0963">Cytoplasm</keyword>
<dbReference type="AlphaFoldDB" id="A0A6B2M396"/>
<dbReference type="PROSITE" id="PS00102">
    <property type="entry name" value="PHOSPHORYLASE"/>
    <property type="match status" value="1"/>
</dbReference>
<evidence type="ECO:0000313" key="16">
    <source>
        <dbReference type="Proteomes" id="UP000478417"/>
    </source>
</evidence>
<dbReference type="Proteomes" id="UP000478417">
    <property type="component" value="Unassembled WGS sequence"/>
</dbReference>
<dbReference type="SUPFAM" id="SSF53756">
    <property type="entry name" value="UDP-Glycosyltransferase/glycogen phosphorylase"/>
    <property type="match status" value="1"/>
</dbReference>
<evidence type="ECO:0000256" key="8">
    <source>
        <dbReference type="ARBA" id="ARBA00022679"/>
    </source>
</evidence>
<name>A0A6B2M396_9BACT</name>
<reference evidence="15 16" key="1">
    <citation type="submission" date="2020-02" db="EMBL/GenBank/DDBJ databases">
        <title>Albibacoteraceae fam. nov., the first described family within the subdivision 4 Verrucomicrobia.</title>
        <authorList>
            <person name="Xi F."/>
        </authorList>
    </citation>
    <scope>NUCLEOTIDE SEQUENCE [LARGE SCALE GENOMIC DNA]</scope>
    <source>
        <strain evidence="15 16">CK1056</strain>
    </source>
</reference>
<dbReference type="PANTHER" id="PTHR11468">
    <property type="entry name" value="GLYCOGEN PHOSPHORYLASE"/>
    <property type="match status" value="1"/>
</dbReference>
<organism evidence="15 16">
    <name type="scientific">Oceanipulchritudo coccoides</name>
    <dbReference type="NCBI Taxonomy" id="2706888"/>
    <lineage>
        <taxon>Bacteria</taxon>
        <taxon>Pseudomonadati</taxon>
        <taxon>Verrucomicrobiota</taxon>
        <taxon>Opitutia</taxon>
        <taxon>Puniceicoccales</taxon>
        <taxon>Oceanipulchritudinaceae</taxon>
        <taxon>Oceanipulchritudo</taxon>
    </lineage>
</organism>
<comment type="cofactor">
    <cofactor evidence="2 13">
        <name>pyridoxal 5'-phosphate</name>
        <dbReference type="ChEBI" id="CHEBI:597326"/>
    </cofactor>
</comment>
<dbReference type="Pfam" id="PF00343">
    <property type="entry name" value="Phosphorylase"/>
    <property type="match status" value="1"/>
</dbReference>
<proteinExistence type="inferred from homology"/>
<dbReference type="PANTHER" id="PTHR11468:SF25">
    <property type="entry name" value="MALTODEXTRIN PHOSPHORYLASE"/>
    <property type="match status" value="1"/>
</dbReference>
<evidence type="ECO:0000256" key="7">
    <source>
        <dbReference type="ARBA" id="ARBA00022676"/>
    </source>
</evidence>
<dbReference type="PIRSF" id="PIRSF000460">
    <property type="entry name" value="Pprylas_GlgP"/>
    <property type="match status" value="1"/>
</dbReference>
<dbReference type="FunFam" id="3.40.50.2000:FF:000153">
    <property type="entry name" value="Alpha-1,4 glucan phosphorylase"/>
    <property type="match status" value="1"/>
</dbReference>
<evidence type="ECO:0000256" key="11">
    <source>
        <dbReference type="ARBA" id="ARBA00025174"/>
    </source>
</evidence>
<comment type="subcellular location">
    <subcellularLocation>
        <location evidence="3">Cytoplasm</location>
    </subcellularLocation>
</comment>
<feature type="modified residue" description="N6-(pyridoxal phosphate)lysine" evidence="12">
    <location>
        <position position="685"/>
    </location>
</feature>
<dbReference type="InterPro" id="IPR000811">
    <property type="entry name" value="Glyco_trans_35"/>
</dbReference>
<comment type="catalytic activity">
    <reaction evidence="1 13">
        <text>[(1-&gt;4)-alpha-D-glucosyl](n) + phosphate = [(1-&gt;4)-alpha-D-glucosyl](n-1) + alpha-D-glucose 1-phosphate</text>
        <dbReference type="Rhea" id="RHEA:41732"/>
        <dbReference type="Rhea" id="RHEA-COMP:9584"/>
        <dbReference type="Rhea" id="RHEA-COMP:9586"/>
        <dbReference type="ChEBI" id="CHEBI:15444"/>
        <dbReference type="ChEBI" id="CHEBI:43474"/>
        <dbReference type="ChEBI" id="CHEBI:58601"/>
        <dbReference type="EC" id="2.4.1.1"/>
    </reaction>
</comment>
<sequence>MPTKKPAQKKASKAKTGTPKPSFNFNTHMTVEGIKSSILNHLKFTLARDTGTATQRDWWISTCHAVHDRILERFIRTMGEHNDQNVRRVYYLSLEYLMGRMMRNNVWNAGLYDITKQALAELDLSLEELEELEEDMGLGNGGLGRLAACFLDSLATLEYPAVGYGIYYEFGMFRQKFENNEQVERPDSWRKFGCPWEIVRPEYTKTVRLYGRVEMRFDSLGNPAPVWSDTVEVNGLPYDIPISGYNVGTVNFLRLWEARSSQDFDFDVFNEGGYIEAVQDKAEAETISKVLYPNDNSESGKELRLVQQYFFVSCSIQDIIRRWRKLNSDWDSFPEKATIQLNDTHPAITVAELMRILVDEEGLEWDRAWDITREVCNYTNHTLLPEALERWSVPLFEKVLPRHLQIIFEINRRFLEDEVEAKWPGDDGMKEKLSLVEEGNPQMLRMAYLSVVGSGYVNGVAAMHTELLKKDLFPEFNALYPGKIQNKTNGITPRRWLLASNPDLGALITETIGDGWASDLDKLRALEPHAKKAKFREKFRAIKHANKVALAKLVWSECGIEISPDAIFDVQIKRLHEYKRQHLNLLHILHLYRKLLQDPNFDMHPRVFIFGAKAAPGYAMAKTIIRAINAVAAKINNDERIGGKLKVVFMPNYRVTLAESLIPAADVSEQISTAGKEASGTGNMKFALNGALTIGTLDGANVEILEEVGDDNIFIFGLNVDEVQALWNGGYNPYDRYFNDENLRAIVDWIGSNFFTPDHPDALVPIKDSLLDGGDPYLVLEDFAAYVEAQERVDKAYRDQDNWTRMAILNTARVGKFSSDRTIHQYAEEIWKLTPVKVSMNGDPV</sequence>
<dbReference type="GO" id="GO:0005737">
    <property type="term" value="C:cytoplasm"/>
    <property type="evidence" value="ECO:0007669"/>
    <property type="project" value="UniProtKB-SubCell"/>
</dbReference>
<comment type="function">
    <text evidence="13">Allosteric enzyme that catalyzes the rate-limiting step in glycogen catabolism, the phosphorolytic cleavage of glycogen to produce glucose-1-phosphate, and plays a central role in maintaining cellular and organismal glucose homeostasis.</text>
</comment>
<keyword evidence="8 13" id="KW-0808">Transferase</keyword>
<evidence type="ECO:0000256" key="10">
    <source>
        <dbReference type="ARBA" id="ARBA00023277"/>
    </source>
</evidence>